<keyword evidence="6" id="KW-0175">Coiled coil</keyword>
<comment type="caution">
    <text evidence="7">The sequence shown here is derived from an EMBL/GenBank/DDBJ whole genome shotgun (WGS) entry which is preliminary data.</text>
</comment>
<evidence type="ECO:0000256" key="3">
    <source>
        <dbReference type="ARBA" id="ARBA00022781"/>
    </source>
</evidence>
<evidence type="ECO:0000256" key="4">
    <source>
        <dbReference type="ARBA" id="ARBA00023065"/>
    </source>
</evidence>
<feature type="coiled-coil region" evidence="6">
    <location>
        <begin position="23"/>
        <end position="78"/>
    </location>
</feature>
<dbReference type="GO" id="GO:0097401">
    <property type="term" value="P:synaptic vesicle lumen acidification"/>
    <property type="evidence" value="ECO:0007669"/>
    <property type="project" value="TreeGrafter"/>
</dbReference>
<evidence type="ECO:0000256" key="2">
    <source>
        <dbReference type="ARBA" id="ARBA00022448"/>
    </source>
</evidence>
<comment type="similarity">
    <text evidence="1 5">Belongs to the V-ATPase G subunit family.</text>
</comment>
<protein>
    <recommendedName>
        <fullName evidence="5">V-type proton ATPase subunit G</fullName>
    </recommendedName>
</protein>
<evidence type="ECO:0000313" key="9">
    <source>
        <dbReference type="Proteomes" id="UP000291343"/>
    </source>
</evidence>
<dbReference type="Pfam" id="PF03179">
    <property type="entry name" value="V-ATPase_G"/>
    <property type="match status" value="1"/>
</dbReference>
<accession>A0A482WJ41</accession>
<keyword evidence="2 5" id="KW-0813">Transport</keyword>
<dbReference type="InterPro" id="IPR005124">
    <property type="entry name" value="V-ATPase_G"/>
</dbReference>
<dbReference type="InParanoid" id="A0A482WJ41"/>
<dbReference type="PANTHER" id="PTHR12713:SF11">
    <property type="entry name" value="V-TYPE PROTON ATPASE SUBUNIT G"/>
    <property type="match status" value="1"/>
</dbReference>
<comment type="subunit">
    <text evidence="5">V-ATPase is a heteromultimeric enzyme made up of two complexes: the ATP-hydrolytic V1 complex and the proton translocation V0 complex.</text>
</comment>
<evidence type="ECO:0000256" key="5">
    <source>
        <dbReference type="RuleBase" id="RU364019"/>
    </source>
</evidence>
<sequence>MASQTPGIQLLLAAEQRTAHRIAEAKKKRIKRLKQAKEEALEEIEMYRQEREKKLEELEEELDKLREQDAEKIEMKTKFRIDKMKNSVDKNKQVVIDKILELICE</sequence>
<dbReference type="GO" id="GO:0098793">
    <property type="term" value="C:presynapse"/>
    <property type="evidence" value="ECO:0007669"/>
    <property type="project" value="GOC"/>
</dbReference>
<reference evidence="7 9" key="1">
    <citation type="journal article" date="2017" name="Gigascience">
        <title>Genome sequence of the small brown planthopper, Laodelphax striatellus.</title>
        <authorList>
            <person name="Zhu J."/>
            <person name="Jiang F."/>
            <person name="Wang X."/>
            <person name="Yang P."/>
            <person name="Bao Y."/>
            <person name="Zhao W."/>
            <person name="Wang W."/>
            <person name="Lu H."/>
            <person name="Wang Q."/>
            <person name="Cui N."/>
            <person name="Li J."/>
            <person name="Chen X."/>
            <person name="Luo L."/>
            <person name="Yu J."/>
            <person name="Kang L."/>
            <person name="Cui F."/>
        </authorList>
    </citation>
    <scope>NUCLEOTIDE SEQUENCE [LARGE SCALE GENOMIC DNA]</scope>
    <source>
        <strain evidence="7">Lst14</strain>
        <tissue evidence="7">Whole body</tissue>
    </source>
</reference>
<name>A0A482WJ41_LAOST</name>
<dbReference type="NCBIfam" id="TIGR01147">
    <property type="entry name" value="V_ATP_synt_G"/>
    <property type="match status" value="1"/>
</dbReference>
<dbReference type="AlphaFoldDB" id="A0A482WJ41"/>
<dbReference type="GO" id="GO:0000221">
    <property type="term" value="C:vacuolar proton-transporting V-type ATPase, V1 domain"/>
    <property type="evidence" value="ECO:0007669"/>
    <property type="project" value="TreeGrafter"/>
</dbReference>
<evidence type="ECO:0000313" key="7">
    <source>
        <dbReference type="EMBL" id="RZF33513.1"/>
    </source>
</evidence>
<reference evidence="7" key="2">
    <citation type="submission" date="2019-02" db="EMBL/GenBank/DDBJ databases">
        <authorList>
            <person name="Zhu J."/>
            <person name="Jiang F."/>
            <person name="Wang X."/>
            <person name="Yang P."/>
            <person name="Bao Y."/>
            <person name="Zhao W."/>
            <person name="Wang W."/>
            <person name="Lu H."/>
            <person name="Wang Q."/>
            <person name="Cui N."/>
            <person name="Li J."/>
            <person name="Chen X."/>
            <person name="Luo L."/>
            <person name="Yu J."/>
            <person name="Kang L."/>
            <person name="Cui F."/>
        </authorList>
    </citation>
    <scope>NUCLEOTIDE SEQUENCE</scope>
    <source>
        <strain evidence="7">Lst14</strain>
        <tissue evidence="7">Whole body</tissue>
    </source>
</reference>
<evidence type="ECO:0000256" key="6">
    <source>
        <dbReference type="SAM" id="Coils"/>
    </source>
</evidence>
<dbReference type="STRING" id="195883.A0A482WJ41"/>
<proteinExistence type="inferred from homology"/>
<dbReference type="GO" id="GO:0046961">
    <property type="term" value="F:proton-transporting ATPase activity, rotational mechanism"/>
    <property type="evidence" value="ECO:0007669"/>
    <property type="project" value="InterPro"/>
</dbReference>
<gene>
    <name evidence="8" type="ORF">LSTR_LSTR011352</name>
    <name evidence="7" type="ORF">LSTR_LSTR015904</name>
</gene>
<dbReference type="OrthoDB" id="250802at2759"/>
<dbReference type="SMR" id="A0A482WJ41"/>
<keyword evidence="9" id="KW-1185">Reference proteome</keyword>
<dbReference type="GO" id="GO:0016887">
    <property type="term" value="F:ATP hydrolysis activity"/>
    <property type="evidence" value="ECO:0007669"/>
    <property type="project" value="TreeGrafter"/>
</dbReference>
<dbReference type="PANTHER" id="PTHR12713">
    <property type="entry name" value="VACUOLAR ATP SYNTHASE SUBUNIT G"/>
    <property type="match status" value="1"/>
</dbReference>
<dbReference type="FunFam" id="1.20.5.2950:FF:000001">
    <property type="entry name" value="V-type proton ATPase subunit G"/>
    <property type="match status" value="1"/>
</dbReference>
<evidence type="ECO:0000313" key="8">
    <source>
        <dbReference type="EMBL" id="RZF45873.1"/>
    </source>
</evidence>
<dbReference type="EMBL" id="QKKF02033817">
    <property type="protein sequence ID" value="RZF33513.1"/>
    <property type="molecule type" value="Genomic_DNA"/>
</dbReference>
<evidence type="ECO:0000256" key="1">
    <source>
        <dbReference type="ARBA" id="ARBA00010066"/>
    </source>
</evidence>
<organism evidence="7 9">
    <name type="scientific">Laodelphax striatellus</name>
    <name type="common">Small brown planthopper</name>
    <name type="synonym">Delphax striatella</name>
    <dbReference type="NCBI Taxonomy" id="195883"/>
    <lineage>
        <taxon>Eukaryota</taxon>
        <taxon>Metazoa</taxon>
        <taxon>Ecdysozoa</taxon>
        <taxon>Arthropoda</taxon>
        <taxon>Hexapoda</taxon>
        <taxon>Insecta</taxon>
        <taxon>Pterygota</taxon>
        <taxon>Neoptera</taxon>
        <taxon>Paraneoptera</taxon>
        <taxon>Hemiptera</taxon>
        <taxon>Auchenorrhyncha</taxon>
        <taxon>Fulgoroidea</taxon>
        <taxon>Delphacidae</taxon>
        <taxon>Criomorphinae</taxon>
        <taxon>Laodelphax</taxon>
    </lineage>
</organism>
<keyword evidence="3 5" id="KW-0375">Hydrogen ion transport</keyword>
<dbReference type="EMBL" id="QKKF02007770">
    <property type="protein sequence ID" value="RZF45873.1"/>
    <property type="molecule type" value="Genomic_DNA"/>
</dbReference>
<keyword evidence="4 5" id="KW-0406">Ion transport</keyword>
<comment type="function">
    <text evidence="5">Subunit of the V1 complex of vacuolar(H+)-ATPase (V-ATPase), a multisubunit enzyme composed of a peripheral complex (V1) that hydrolyzes ATP and a membrane integral complex (V0) that translocates protons. V-ATPase is responsible for acidifying and maintaining the pH of intracellular compartments and in some cell types, is targeted to the plasma membrane, where it is responsible for acidifying the extracellular environment.</text>
</comment>
<dbReference type="Gene3D" id="1.20.5.2950">
    <property type="match status" value="1"/>
</dbReference>
<dbReference type="Proteomes" id="UP000291343">
    <property type="component" value="Unassembled WGS sequence"/>
</dbReference>